<feature type="compositionally biased region" description="Basic and acidic residues" evidence="1">
    <location>
        <begin position="30"/>
        <end position="51"/>
    </location>
</feature>
<organism evidence="2 3">
    <name type="scientific">Oedothorax gibbosus</name>
    <dbReference type="NCBI Taxonomy" id="931172"/>
    <lineage>
        <taxon>Eukaryota</taxon>
        <taxon>Metazoa</taxon>
        <taxon>Ecdysozoa</taxon>
        <taxon>Arthropoda</taxon>
        <taxon>Chelicerata</taxon>
        <taxon>Arachnida</taxon>
        <taxon>Araneae</taxon>
        <taxon>Araneomorphae</taxon>
        <taxon>Entelegynae</taxon>
        <taxon>Araneoidea</taxon>
        <taxon>Linyphiidae</taxon>
        <taxon>Erigoninae</taxon>
        <taxon>Oedothorax</taxon>
    </lineage>
</organism>
<keyword evidence="3" id="KW-1185">Reference proteome</keyword>
<dbReference type="Proteomes" id="UP000827092">
    <property type="component" value="Unassembled WGS sequence"/>
</dbReference>
<evidence type="ECO:0000256" key="1">
    <source>
        <dbReference type="SAM" id="MobiDB-lite"/>
    </source>
</evidence>
<feature type="region of interest" description="Disordered" evidence="1">
    <location>
        <begin position="117"/>
        <end position="140"/>
    </location>
</feature>
<feature type="compositionally biased region" description="Acidic residues" evidence="1">
    <location>
        <begin position="1"/>
        <end position="11"/>
    </location>
</feature>
<name>A0AAV6VVX2_9ARAC</name>
<feature type="compositionally biased region" description="Basic and acidic residues" evidence="1">
    <location>
        <begin position="250"/>
        <end position="266"/>
    </location>
</feature>
<accession>A0AAV6VVX2</accession>
<feature type="compositionally biased region" description="Basic and acidic residues" evidence="1">
    <location>
        <begin position="197"/>
        <end position="221"/>
    </location>
</feature>
<feature type="compositionally biased region" description="Polar residues" evidence="1">
    <location>
        <begin position="12"/>
        <end position="27"/>
    </location>
</feature>
<feature type="region of interest" description="Disordered" evidence="1">
    <location>
        <begin position="186"/>
        <end position="316"/>
    </location>
</feature>
<comment type="caution">
    <text evidence="2">The sequence shown here is derived from an EMBL/GenBank/DDBJ whole genome shotgun (WGS) entry which is preliminary data.</text>
</comment>
<gene>
    <name evidence="2" type="ORF">JTE90_022307</name>
</gene>
<feature type="compositionally biased region" description="Basic and acidic residues" evidence="1">
    <location>
        <begin position="296"/>
        <end position="316"/>
    </location>
</feature>
<evidence type="ECO:0000313" key="2">
    <source>
        <dbReference type="EMBL" id="KAG8200689.1"/>
    </source>
</evidence>
<evidence type="ECO:0000313" key="3">
    <source>
        <dbReference type="Proteomes" id="UP000827092"/>
    </source>
</evidence>
<reference evidence="2 3" key="1">
    <citation type="journal article" date="2022" name="Nat. Ecol. Evol.">
        <title>A masculinizing supergene underlies an exaggerated male reproductive morph in a spider.</title>
        <authorList>
            <person name="Hendrickx F."/>
            <person name="De Corte Z."/>
            <person name="Sonet G."/>
            <person name="Van Belleghem S.M."/>
            <person name="Kostlbacher S."/>
            <person name="Vangestel C."/>
        </authorList>
    </citation>
    <scope>NUCLEOTIDE SEQUENCE [LARGE SCALE GENOMIC DNA]</scope>
    <source>
        <strain evidence="2">W744_W776</strain>
    </source>
</reference>
<dbReference type="EMBL" id="JAFNEN010000014">
    <property type="protein sequence ID" value="KAG8200689.1"/>
    <property type="molecule type" value="Genomic_DNA"/>
</dbReference>
<dbReference type="AlphaFoldDB" id="A0AAV6VVX2"/>
<protein>
    <submittedName>
        <fullName evidence="2">Uncharacterized protein</fullName>
    </submittedName>
</protein>
<proteinExistence type="predicted"/>
<sequence length="316" mass="35770">MMNNIEPDETSADTPNSEVPDNKTLFNDNPDAKNENILQENKDNPKDEDSKNYNSDPDPMGDLKKDATTQWYENDGEYFSVGYFLKEDGTSEEVRLHISEAEDSDEEDIDYPYHHFAEDGSVEKVDPKQDSTKKAPEVLDDRNSISLGNFLRSDGTVEELRISFEELECDSEEKSEDLEGMSATYHYSEDGSLQTLLEERPSKKDASEIKNEVTEEAKDGDTFGDTQTSDESTKMNIAVSRNSPNVMVISEDKNETIEDKEAKDENTLGDPQPSDESDESSEMNIPVDSPNNMVISEDKENESNEFYRNDIILSER</sequence>
<feature type="region of interest" description="Disordered" evidence="1">
    <location>
        <begin position="1"/>
        <end position="69"/>
    </location>
</feature>